<accession>A0A1R3H1V7</accession>
<evidence type="ECO:0000313" key="2">
    <source>
        <dbReference type="EMBL" id="OMO64271.1"/>
    </source>
</evidence>
<gene>
    <name evidence="2" type="ORF">CCACVL1_21895</name>
</gene>
<organism evidence="2 3">
    <name type="scientific">Corchorus capsularis</name>
    <name type="common">Jute</name>
    <dbReference type="NCBI Taxonomy" id="210143"/>
    <lineage>
        <taxon>Eukaryota</taxon>
        <taxon>Viridiplantae</taxon>
        <taxon>Streptophyta</taxon>
        <taxon>Embryophyta</taxon>
        <taxon>Tracheophyta</taxon>
        <taxon>Spermatophyta</taxon>
        <taxon>Magnoliopsida</taxon>
        <taxon>eudicotyledons</taxon>
        <taxon>Gunneridae</taxon>
        <taxon>Pentapetalae</taxon>
        <taxon>rosids</taxon>
        <taxon>malvids</taxon>
        <taxon>Malvales</taxon>
        <taxon>Malvaceae</taxon>
        <taxon>Grewioideae</taxon>
        <taxon>Apeibeae</taxon>
        <taxon>Corchorus</taxon>
    </lineage>
</organism>
<feature type="region of interest" description="Disordered" evidence="1">
    <location>
        <begin position="1"/>
        <end position="29"/>
    </location>
</feature>
<protein>
    <submittedName>
        <fullName evidence="2">Uncharacterized protein</fullName>
    </submittedName>
</protein>
<dbReference type="EMBL" id="AWWV01012823">
    <property type="protein sequence ID" value="OMO64271.1"/>
    <property type="molecule type" value="Genomic_DNA"/>
</dbReference>
<dbReference type="AlphaFoldDB" id="A0A1R3H1V7"/>
<proteinExistence type="predicted"/>
<sequence length="29" mass="3162">MTPCGNAYDRPVQSTHLSEAKGFPNKGVR</sequence>
<keyword evidence="3" id="KW-1185">Reference proteome</keyword>
<evidence type="ECO:0000256" key="1">
    <source>
        <dbReference type="SAM" id="MobiDB-lite"/>
    </source>
</evidence>
<name>A0A1R3H1V7_COCAP</name>
<reference evidence="2 3" key="1">
    <citation type="submission" date="2013-09" db="EMBL/GenBank/DDBJ databases">
        <title>Corchorus capsularis genome sequencing.</title>
        <authorList>
            <person name="Alam M."/>
            <person name="Haque M.S."/>
            <person name="Islam M.S."/>
            <person name="Emdad E.M."/>
            <person name="Islam M.M."/>
            <person name="Ahmed B."/>
            <person name="Halim A."/>
            <person name="Hossen Q.M.M."/>
            <person name="Hossain M.Z."/>
            <person name="Ahmed R."/>
            <person name="Khan M.M."/>
            <person name="Islam R."/>
            <person name="Rashid M.M."/>
            <person name="Khan S.A."/>
            <person name="Rahman M.S."/>
            <person name="Alam M."/>
        </authorList>
    </citation>
    <scope>NUCLEOTIDE SEQUENCE [LARGE SCALE GENOMIC DNA]</scope>
    <source>
        <strain evidence="3">cv. CVL-1</strain>
        <tissue evidence="2">Whole seedling</tissue>
    </source>
</reference>
<dbReference type="Proteomes" id="UP000188268">
    <property type="component" value="Unassembled WGS sequence"/>
</dbReference>
<dbReference type="Gramene" id="OMO64271">
    <property type="protein sequence ID" value="OMO64271"/>
    <property type="gene ID" value="CCACVL1_21895"/>
</dbReference>
<evidence type="ECO:0000313" key="3">
    <source>
        <dbReference type="Proteomes" id="UP000188268"/>
    </source>
</evidence>
<comment type="caution">
    <text evidence="2">The sequence shown here is derived from an EMBL/GenBank/DDBJ whole genome shotgun (WGS) entry which is preliminary data.</text>
</comment>